<feature type="signal peptide" evidence="1">
    <location>
        <begin position="1"/>
        <end position="18"/>
    </location>
</feature>
<dbReference type="Proteomes" id="UP000293347">
    <property type="component" value="Unassembled WGS sequence"/>
</dbReference>
<keyword evidence="3" id="KW-1185">Reference proteome</keyword>
<evidence type="ECO:0000256" key="1">
    <source>
        <dbReference type="SAM" id="SignalP"/>
    </source>
</evidence>
<dbReference type="OrthoDB" id="5505971at2"/>
<keyword evidence="1" id="KW-0732">Signal</keyword>
<proteinExistence type="predicted"/>
<protein>
    <submittedName>
        <fullName evidence="2">Uncharacterized protein</fullName>
    </submittedName>
</protein>
<dbReference type="RefSeq" id="WP_131596447.1">
    <property type="nucleotide sequence ID" value="NZ_SJSL01000002.1"/>
</dbReference>
<evidence type="ECO:0000313" key="2">
    <source>
        <dbReference type="EMBL" id="TCD01647.1"/>
    </source>
</evidence>
<dbReference type="AlphaFoldDB" id="A0A4V2MLD4"/>
<evidence type="ECO:0000313" key="3">
    <source>
        <dbReference type="Proteomes" id="UP000293347"/>
    </source>
</evidence>
<dbReference type="EMBL" id="SJSL01000002">
    <property type="protein sequence ID" value="TCD01647.1"/>
    <property type="molecule type" value="Genomic_DNA"/>
</dbReference>
<accession>A0A4V2MLD4</accession>
<reference evidence="2 3" key="1">
    <citation type="submission" date="2019-02" db="EMBL/GenBank/DDBJ databases">
        <title>Pedobacter sp. RP-1-14 sp. nov., isolated from Arctic soil.</title>
        <authorList>
            <person name="Dahal R.H."/>
        </authorList>
    </citation>
    <scope>NUCLEOTIDE SEQUENCE [LARGE SCALE GENOMIC DNA]</scope>
    <source>
        <strain evidence="2 3">RP-1-14</strain>
    </source>
</reference>
<name>A0A4V2MLD4_9SPHI</name>
<comment type="caution">
    <text evidence="2">The sequence shown here is derived from an EMBL/GenBank/DDBJ whole genome shotgun (WGS) entry which is preliminary data.</text>
</comment>
<sequence length="389" mass="40827">MKTIITSVLVAAGLTATAQDQQSTTKDKSADSRSVTISIPGKMHLGLVYPLSTNGSHAALDTNSFSLHLIAGVSAAERGPSFAGLSNVVVNDTKGSQFAGFSNHIGKTANGALVAGFMNTYGGGIGSAFAGFTNVAAGNVKGAQFSGFANVAKNVNGVQFAGFSNTAKNLKGSQFAGFANVAKDVSISQMAGFINTAKDVKGSQFAGFINIAKKVKGAQVAGFINIADSSDCPIGIINIIKNGEKSIGLTIDENQTSMLSFRSGGKVLYGILGIGYNFKNTDEVYAFEAGLGAHFFQSRSFRLNAEITSSMLESFKEGDYMKASLRLMPALRITPFLEIFAGPSLNFISTNTTEGIALTKKTIKEWPGDLDDDFRALYLGYTGGLHITF</sequence>
<gene>
    <name evidence="2" type="ORF">EZ437_13085</name>
</gene>
<feature type="chain" id="PRO_5020228727" evidence="1">
    <location>
        <begin position="19"/>
        <end position="389"/>
    </location>
</feature>
<organism evidence="2 3">
    <name type="scientific">Pedobacter psychroterrae</name>
    <dbReference type="NCBI Taxonomy" id="2530453"/>
    <lineage>
        <taxon>Bacteria</taxon>
        <taxon>Pseudomonadati</taxon>
        <taxon>Bacteroidota</taxon>
        <taxon>Sphingobacteriia</taxon>
        <taxon>Sphingobacteriales</taxon>
        <taxon>Sphingobacteriaceae</taxon>
        <taxon>Pedobacter</taxon>
    </lineage>
</organism>